<evidence type="ECO:0000313" key="1">
    <source>
        <dbReference type="EMBL" id="QKU35716.1"/>
    </source>
</evidence>
<dbReference type="GeneID" id="80519159"/>
<protein>
    <submittedName>
        <fullName evidence="1">Uncharacterized protein</fullName>
    </submittedName>
</protein>
<dbReference type="KEGG" id="vg:80519159"/>
<sequence>MPYDVFVRKQFNFVVSDKVLSCLLTSNVSPGNNINVNINGILIHRVGDQNYVVLVAGEVDPRGDKYLSNKQQIDQFRENLELLDIDYRESRVIQIFNIQDATGTPGMIRIPLVALACKNIPINNFYVGEPKPGDVVSIFIEVPNKRIIEALCIIKNINTENPENNLCINLNNFECKCSCLQDDEEDDDVIFKHKKLYKCCNK</sequence>
<name>A0A6N1NWK0_9VIRU</name>
<accession>A0A6N1NWK0</accession>
<dbReference type="EMBL" id="KY523104">
    <property type="protein sequence ID" value="QKU35716.1"/>
    <property type="molecule type" value="Genomic_DNA"/>
</dbReference>
<dbReference type="RefSeq" id="YP_010782395.1">
    <property type="nucleotide sequence ID" value="NC_075039.1"/>
</dbReference>
<reference evidence="1" key="1">
    <citation type="submission" date="2017-01" db="EMBL/GenBank/DDBJ databases">
        <authorList>
            <person name="Assis F.L."/>
            <person name="Abrahao J.S."/>
            <person name="Silva L."/>
            <person name="Khalil J.B."/>
            <person name="Rodrigues R."/>
            <person name="Silva L.S."/>
            <person name="Arantes T."/>
            <person name="Boratto P."/>
            <person name="Andrade M."/>
            <person name="Kroon E.G."/>
            <person name="Ribeiro B."/>
            <person name="Bergier I."/>
            <person name="Seligmann H."/>
            <person name="Ghigo E."/>
            <person name="Colson P."/>
            <person name="Levasseur A."/>
            <person name="Raoult D."/>
            <person name="Scola B.L."/>
        </authorList>
    </citation>
    <scope>NUCLEOTIDE SEQUENCE</scope>
    <source>
        <strain evidence="1">Soda lake</strain>
    </source>
</reference>
<organism evidence="1">
    <name type="scientific">Tupanvirus soda lake</name>
    <dbReference type="NCBI Taxonomy" id="2126985"/>
    <lineage>
        <taxon>Viruses</taxon>
        <taxon>Varidnaviria</taxon>
        <taxon>Bamfordvirae</taxon>
        <taxon>Nucleocytoviricota</taxon>
        <taxon>Megaviricetes</taxon>
        <taxon>Imitervirales</taxon>
        <taxon>Mimiviridae</taxon>
        <taxon>Megamimivirinae</taxon>
        <taxon>Tupanvirus</taxon>
        <taxon>Tupanvirus salinum</taxon>
    </lineage>
</organism>
<proteinExistence type="predicted"/>
<reference evidence="1" key="2">
    <citation type="journal article" date="2018" name="Nat. Commun.">
        <title>Tailed giant Tupanvirus possesses the most complete translational apparatus of the known virosphere.</title>
        <authorList>
            <person name="Abrahao J."/>
            <person name="Silva L."/>
            <person name="Silva L.S."/>
            <person name="Khalil J.Y.B."/>
            <person name="Rodrigues R."/>
            <person name="Arantes T."/>
            <person name="Assis F."/>
            <person name="Boratto P."/>
            <person name="Andrade M."/>
            <person name="Kroon E.G."/>
            <person name="Ribeiro B."/>
            <person name="Bergier I."/>
            <person name="Seligmann H."/>
            <person name="Ghigo E."/>
            <person name="Colson P."/>
            <person name="Levasseur A."/>
            <person name="Kroemer G."/>
            <person name="Raoult D."/>
            <person name="La Scola B."/>
        </authorList>
    </citation>
    <scope>NUCLEOTIDE SEQUENCE [LARGE SCALE GENOMIC DNA]</scope>
    <source>
        <strain evidence="1">Soda lake</strain>
    </source>
</reference>